<dbReference type="PaxDb" id="2903-EOD39637"/>
<dbReference type="GeneID" id="17284908"/>
<proteinExistence type="predicted"/>
<dbReference type="RefSeq" id="XP_005792066.1">
    <property type="nucleotide sequence ID" value="XM_005792009.1"/>
</dbReference>
<organism evidence="1 2">
    <name type="scientific">Emiliania huxleyi (strain CCMP1516)</name>
    <dbReference type="NCBI Taxonomy" id="280463"/>
    <lineage>
        <taxon>Eukaryota</taxon>
        <taxon>Haptista</taxon>
        <taxon>Haptophyta</taxon>
        <taxon>Prymnesiophyceae</taxon>
        <taxon>Isochrysidales</taxon>
        <taxon>Noelaerhabdaceae</taxon>
        <taxon>Emiliania</taxon>
    </lineage>
</organism>
<reference evidence="2" key="1">
    <citation type="journal article" date="2013" name="Nature">
        <title>Pan genome of the phytoplankton Emiliania underpins its global distribution.</title>
        <authorList>
            <person name="Read B.A."/>
            <person name="Kegel J."/>
            <person name="Klute M.J."/>
            <person name="Kuo A."/>
            <person name="Lefebvre S.C."/>
            <person name="Maumus F."/>
            <person name="Mayer C."/>
            <person name="Miller J."/>
            <person name="Monier A."/>
            <person name="Salamov A."/>
            <person name="Young J."/>
            <person name="Aguilar M."/>
            <person name="Claverie J.M."/>
            <person name="Frickenhaus S."/>
            <person name="Gonzalez K."/>
            <person name="Herman E.K."/>
            <person name="Lin Y.C."/>
            <person name="Napier J."/>
            <person name="Ogata H."/>
            <person name="Sarno A.F."/>
            <person name="Shmutz J."/>
            <person name="Schroeder D."/>
            <person name="de Vargas C."/>
            <person name="Verret F."/>
            <person name="von Dassow P."/>
            <person name="Valentin K."/>
            <person name="Van de Peer Y."/>
            <person name="Wheeler G."/>
            <person name="Dacks J.B."/>
            <person name="Delwiche C.F."/>
            <person name="Dyhrman S.T."/>
            <person name="Glockner G."/>
            <person name="John U."/>
            <person name="Richards T."/>
            <person name="Worden A.Z."/>
            <person name="Zhang X."/>
            <person name="Grigoriev I.V."/>
            <person name="Allen A.E."/>
            <person name="Bidle K."/>
            <person name="Borodovsky M."/>
            <person name="Bowler C."/>
            <person name="Brownlee C."/>
            <person name="Cock J.M."/>
            <person name="Elias M."/>
            <person name="Gladyshev V.N."/>
            <person name="Groth M."/>
            <person name="Guda C."/>
            <person name="Hadaegh A."/>
            <person name="Iglesias-Rodriguez M.D."/>
            <person name="Jenkins J."/>
            <person name="Jones B.M."/>
            <person name="Lawson T."/>
            <person name="Leese F."/>
            <person name="Lindquist E."/>
            <person name="Lobanov A."/>
            <person name="Lomsadze A."/>
            <person name="Malik S.B."/>
            <person name="Marsh M.E."/>
            <person name="Mackinder L."/>
            <person name="Mock T."/>
            <person name="Mueller-Roeber B."/>
            <person name="Pagarete A."/>
            <person name="Parker M."/>
            <person name="Probert I."/>
            <person name="Quesneville H."/>
            <person name="Raines C."/>
            <person name="Rensing S.A."/>
            <person name="Riano-Pachon D.M."/>
            <person name="Richier S."/>
            <person name="Rokitta S."/>
            <person name="Shiraiwa Y."/>
            <person name="Soanes D.M."/>
            <person name="van der Giezen M."/>
            <person name="Wahlund T.M."/>
            <person name="Williams B."/>
            <person name="Wilson W."/>
            <person name="Wolfe G."/>
            <person name="Wurch L.L."/>
        </authorList>
    </citation>
    <scope>NUCLEOTIDE SEQUENCE</scope>
</reference>
<protein>
    <submittedName>
        <fullName evidence="1">Uncharacterized protein</fullName>
    </submittedName>
</protein>
<name>A0A0D3KV52_EMIH1</name>
<dbReference type="KEGG" id="ehx:EMIHUDRAFT_351505"/>
<reference evidence="1" key="2">
    <citation type="submission" date="2024-10" db="UniProtKB">
        <authorList>
            <consortium name="EnsemblProtists"/>
        </authorList>
    </citation>
    <scope>IDENTIFICATION</scope>
</reference>
<dbReference type="HOGENOM" id="CLU_2565445_0_0_1"/>
<accession>A0A0D3KV52</accession>
<dbReference type="Proteomes" id="UP000013827">
    <property type="component" value="Unassembled WGS sequence"/>
</dbReference>
<dbReference type="EnsemblProtists" id="EOD39637">
    <property type="protein sequence ID" value="EOD39637"/>
    <property type="gene ID" value="EMIHUDRAFT_351505"/>
</dbReference>
<sequence>AEGLGAAEGRLEVAWAGVVPREERGGVAAASTALDRWLLRPAVRSAGAAAAEVAATAPPPLAATAAAHATTALEATSSGMAG</sequence>
<evidence type="ECO:0000313" key="1">
    <source>
        <dbReference type="EnsemblProtists" id="EOD39637"/>
    </source>
</evidence>
<evidence type="ECO:0000313" key="2">
    <source>
        <dbReference type="Proteomes" id="UP000013827"/>
    </source>
</evidence>
<dbReference type="AlphaFoldDB" id="A0A0D3KV52"/>
<keyword evidence="2" id="KW-1185">Reference proteome</keyword>